<evidence type="ECO:0000313" key="3">
    <source>
        <dbReference type="EMBL" id="PHQ37968.1"/>
    </source>
</evidence>
<accession>A0A2G1WG45</accession>
<reference evidence="3 4" key="1">
    <citation type="journal article" date="2014" name="Front. Microbiol.">
        <title>Population and genomic analysis of the genus Halorubrum.</title>
        <authorList>
            <person name="Fullmer M.S."/>
            <person name="Soucy S.M."/>
            <person name="Swithers K.S."/>
            <person name="Makkay A.M."/>
            <person name="Wheeler R."/>
            <person name="Ventosa A."/>
            <person name="Gogarten J.P."/>
            <person name="Papke R.T."/>
        </authorList>
    </citation>
    <scope>NUCLEOTIDE SEQUENCE [LARGE SCALE GENOMIC DNA]</scope>
    <source>
        <strain evidence="3 4">C49</strain>
    </source>
</reference>
<evidence type="ECO:0000313" key="4">
    <source>
        <dbReference type="Proteomes" id="UP000222824"/>
    </source>
</evidence>
<evidence type="ECO:0000256" key="2">
    <source>
        <dbReference type="SAM" id="MobiDB-lite"/>
    </source>
</evidence>
<name>A0A2G1WG45_9EURY</name>
<comment type="caution">
    <text evidence="3">The sequence shown here is derived from an EMBL/GenBank/DDBJ whole genome shotgun (WGS) entry which is preliminary data.</text>
</comment>
<evidence type="ECO:0008006" key="5">
    <source>
        <dbReference type="Google" id="ProtNLM"/>
    </source>
</evidence>
<sequence length="321" mass="34343">MSDLDPTDETVDAAIESAADETDVGREELLKRAIVALADSEGVDVPDAEEVAAIRTRLDDLDAEVDEKIGDLRERFVDLYHDLEAKAPADHTHEEMGDRLDAIAADLDSVADRVDEVEAEAAATATVGEAVEETIDALDDRLASVESRLDDLDDLDELRDRTEGIDDLEARVADLEGLDDRVDDLDEIEEKLSRVASAVVRVRRRLEAAERDRADRERLDAVTAAANRAGVRKAKCTNCGNTVDIGLLTAPECPHCGRRFEEVEPSPGFLGTSRLVVGDQPALDGEVGGDAGGGADDSDRRAASGSGGNVSTRQTDGGDEP</sequence>
<feature type="compositionally biased region" description="Gly residues" evidence="2">
    <location>
        <begin position="286"/>
        <end position="295"/>
    </location>
</feature>
<dbReference type="Gene3D" id="1.10.287.1490">
    <property type="match status" value="1"/>
</dbReference>
<keyword evidence="4" id="KW-1185">Reference proteome</keyword>
<gene>
    <name evidence="3" type="ORF">DJ69_14360</name>
</gene>
<dbReference type="RefSeq" id="WP_245851713.1">
    <property type="nucleotide sequence ID" value="NZ_NHOA01000134.1"/>
</dbReference>
<dbReference type="AlphaFoldDB" id="A0A2G1WG45"/>
<keyword evidence="1" id="KW-0175">Coiled coil</keyword>
<feature type="coiled-coil region" evidence="1">
    <location>
        <begin position="185"/>
        <end position="219"/>
    </location>
</feature>
<dbReference type="Proteomes" id="UP000222824">
    <property type="component" value="Unassembled WGS sequence"/>
</dbReference>
<feature type="coiled-coil region" evidence="1">
    <location>
        <begin position="100"/>
        <end position="155"/>
    </location>
</feature>
<dbReference type="SUPFAM" id="SSF57997">
    <property type="entry name" value="Tropomyosin"/>
    <property type="match status" value="1"/>
</dbReference>
<dbReference type="EMBL" id="NHOA01000134">
    <property type="protein sequence ID" value="PHQ37968.1"/>
    <property type="molecule type" value="Genomic_DNA"/>
</dbReference>
<proteinExistence type="predicted"/>
<feature type="region of interest" description="Disordered" evidence="2">
    <location>
        <begin position="280"/>
        <end position="321"/>
    </location>
</feature>
<evidence type="ECO:0000256" key="1">
    <source>
        <dbReference type="SAM" id="Coils"/>
    </source>
</evidence>
<protein>
    <recommendedName>
        <fullName evidence="5">CopG family transcriptional regulator</fullName>
    </recommendedName>
</protein>
<organism evidence="3 4">
    <name type="scientific">Halorubrum persicum</name>
    <dbReference type="NCBI Taxonomy" id="1383844"/>
    <lineage>
        <taxon>Archaea</taxon>
        <taxon>Methanobacteriati</taxon>
        <taxon>Methanobacteriota</taxon>
        <taxon>Stenosarchaea group</taxon>
        <taxon>Halobacteria</taxon>
        <taxon>Halobacteriales</taxon>
        <taxon>Haloferacaceae</taxon>
        <taxon>Halorubrum</taxon>
    </lineage>
</organism>